<dbReference type="InterPro" id="IPR057258">
    <property type="entry name" value="Ribosomal_uS3"/>
</dbReference>
<dbReference type="AlphaFoldDB" id="X0XKP2"/>
<dbReference type="SUPFAM" id="SSF54814">
    <property type="entry name" value="Prokaryotic type KH domain (KH-domain type II)"/>
    <property type="match status" value="1"/>
</dbReference>
<dbReference type="InterPro" id="IPR009019">
    <property type="entry name" value="KH_sf_prok-type"/>
</dbReference>
<keyword evidence="2" id="KW-0699">rRNA-binding</keyword>
<dbReference type="Gene3D" id="3.30.1140.32">
    <property type="entry name" value="Ribosomal protein S3, C-terminal domain"/>
    <property type="match status" value="1"/>
</dbReference>
<proteinExistence type="inferred from homology"/>
<evidence type="ECO:0000256" key="6">
    <source>
        <dbReference type="ARBA" id="ARBA00035521"/>
    </source>
</evidence>
<accession>X0XKP2</accession>
<gene>
    <name evidence="8" type="ORF">S01H1_57310</name>
</gene>
<feature type="domain" description="KH type-2" evidence="7">
    <location>
        <begin position="16"/>
        <end position="85"/>
    </location>
</feature>
<dbReference type="EMBL" id="BARS01037370">
    <property type="protein sequence ID" value="GAG25521.1"/>
    <property type="molecule type" value="Genomic_DNA"/>
</dbReference>
<dbReference type="FunFam" id="3.30.300.20:FF:000001">
    <property type="entry name" value="30S ribosomal protein S3"/>
    <property type="match status" value="1"/>
</dbReference>
<sequence>MIERKFIAEKLKEHRVQEFISSTLKNVGHSHTKINRTPLGERVLVFASRPGLVVGRKGENIKKLTGSLKKKFKLDNPEIEISEVENPNLDAQIVAERIASSLERFGSNKFKAIGHRTLADIMNAGALGVEITISGKVPSARARTWRFYSGYLKKCGNIAIEGVRKAHAAANLKTGTVGIRVSIMPPTVQLPDNIKIIETIEEVEEKKE</sequence>
<evidence type="ECO:0000256" key="2">
    <source>
        <dbReference type="ARBA" id="ARBA00022730"/>
    </source>
</evidence>
<dbReference type="PANTHER" id="PTHR11760:SF32">
    <property type="entry name" value="SMALL RIBOSOMAL SUBUNIT PROTEIN US3"/>
    <property type="match status" value="1"/>
</dbReference>
<name>X0XKP2_9ZZZZ</name>
<evidence type="ECO:0000256" key="5">
    <source>
        <dbReference type="ARBA" id="ARBA00023274"/>
    </source>
</evidence>
<dbReference type="InterPro" id="IPR015946">
    <property type="entry name" value="KH_dom-like_a/b"/>
</dbReference>
<protein>
    <recommendedName>
        <fullName evidence="6">30S ribosomal protein S3</fullName>
    </recommendedName>
</protein>
<comment type="similarity">
    <text evidence="1">Belongs to the universal ribosomal protein uS3 family.</text>
</comment>
<dbReference type="InterPro" id="IPR005703">
    <property type="entry name" value="Ribosomal_uS3_euk/arc"/>
</dbReference>
<dbReference type="InterPro" id="IPR036419">
    <property type="entry name" value="Ribosomal_S3_C_sf"/>
</dbReference>
<evidence type="ECO:0000256" key="1">
    <source>
        <dbReference type="ARBA" id="ARBA00010761"/>
    </source>
</evidence>
<dbReference type="GO" id="GO:0006412">
    <property type="term" value="P:translation"/>
    <property type="evidence" value="ECO:0007669"/>
    <property type="project" value="InterPro"/>
</dbReference>
<dbReference type="InterPro" id="IPR004087">
    <property type="entry name" value="KH_dom"/>
</dbReference>
<dbReference type="SUPFAM" id="SSF54821">
    <property type="entry name" value="Ribosomal protein S3 C-terminal domain"/>
    <property type="match status" value="1"/>
</dbReference>
<reference evidence="8" key="1">
    <citation type="journal article" date="2014" name="Front. Microbiol.">
        <title>High frequency of phylogenetically diverse reductive dehalogenase-homologous genes in deep subseafloor sedimentary metagenomes.</title>
        <authorList>
            <person name="Kawai M."/>
            <person name="Futagami T."/>
            <person name="Toyoda A."/>
            <person name="Takaki Y."/>
            <person name="Nishi S."/>
            <person name="Hori S."/>
            <person name="Arai W."/>
            <person name="Tsubouchi T."/>
            <person name="Morono Y."/>
            <person name="Uchiyama I."/>
            <person name="Ito T."/>
            <person name="Fujiyama A."/>
            <person name="Inagaki F."/>
            <person name="Takami H."/>
        </authorList>
    </citation>
    <scope>NUCLEOTIDE SEQUENCE</scope>
    <source>
        <strain evidence="8">Expedition CK06-06</strain>
    </source>
</reference>
<dbReference type="CDD" id="cd02411">
    <property type="entry name" value="KH-II_30S_S3_arch"/>
    <property type="match status" value="1"/>
</dbReference>
<comment type="caution">
    <text evidence="8">The sequence shown here is derived from an EMBL/GenBank/DDBJ whole genome shotgun (WGS) entry which is preliminary data.</text>
</comment>
<evidence type="ECO:0000256" key="4">
    <source>
        <dbReference type="ARBA" id="ARBA00022980"/>
    </source>
</evidence>
<dbReference type="Gene3D" id="3.30.300.20">
    <property type="match status" value="1"/>
</dbReference>
<dbReference type="HAMAP" id="MF_01309_A">
    <property type="entry name" value="Ribosomal_uS3_A"/>
    <property type="match status" value="1"/>
</dbReference>
<dbReference type="InterPro" id="IPR001351">
    <property type="entry name" value="Ribosomal_uS3_C"/>
</dbReference>
<dbReference type="NCBIfam" id="NF003219">
    <property type="entry name" value="PRK04191.1"/>
    <property type="match status" value="1"/>
</dbReference>
<organism evidence="8">
    <name type="scientific">marine sediment metagenome</name>
    <dbReference type="NCBI Taxonomy" id="412755"/>
    <lineage>
        <taxon>unclassified sequences</taxon>
        <taxon>metagenomes</taxon>
        <taxon>ecological metagenomes</taxon>
    </lineage>
</organism>
<dbReference type="InterPro" id="IPR027488">
    <property type="entry name" value="Ribosomal_uS3_arc"/>
</dbReference>
<dbReference type="GO" id="GO:0022627">
    <property type="term" value="C:cytosolic small ribosomal subunit"/>
    <property type="evidence" value="ECO:0007669"/>
    <property type="project" value="TreeGrafter"/>
</dbReference>
<dbReference type="Pfam" id="PF07650">
    <property type="entry name" value="KH_2"/>
    <property type="match status" value="1"/>
</dbReference>
<keyword evidence="4" id="KW-0689">Ribosomal protein</keyword>
<evidence type="ECO:0000256" key="3">
    <source>
        <dbReference type="ARBA" id="ARBA00022884"/>
    </source>
</evidence>
<dbReference type="SMART" id="SM00322">
    <property type="entry name" value="KH"/>
    <property type="match status" value="1"/>
</dbReference>
<keyword evidence="5" id="KW-0687">Ribonucleoprotein</keyword>
<keyword evidence="3" id="KW-0694">RNA-binding</keyword>
<dbReference type="NCBIfam" id="TIGR01008">
    <property type="entry name" value="uS3_euk_arch"/>
    <property type="match status" value="1"/>
</dbReference>
<dbReference type="GO" id="GO:0003735">
    <property type="term" value="F:structural constituent of ribosome"/>
    <property type="evidence" value="ECO:0007669"/>
    <property type="project" value="InterPro"/>
</dbReference>
<evidence type="ECO:0000313" key="8">
    <source>
        <dbReference type="EMBL" id="GAG25521.1"/>
    </source>
</evidence>
<dbReference type="Pfam" id="PF00189">
    <property type="entry name" value="Ribosomal_S3_C"/>
    <property type="match status" value="1"/>
</dbReference>
<dbReference type="PROSITE" id="PS50823">
    <property type="entry name" value="KH_TYPE_2"/>
    <property type="match status" value="1"/>
</dbReference>
<evidence type="ECO:0000259" key="7">
    <source>
        <dbReference type="PROSITE" id="PS50823"/>
    </source>
</evidence>
<dbReference type="InterPro" id="IPR004044">
    <property type="entry name" value="KH_dom_type_2"/>
</dbReference>
<dbReference type="PANTHER" id="PTHR11760">
    <property type="entry name" value="30S/40S RIBOSOMAL PROTEIN S3"/>
    <property type="match status" value="1"/>
</dbReference>
<dbReference type="GO" id="GO:0019843">
    <property type="term" value="F:rRNA binding"/>
    <property type="evidence" value="ECO:0007669"/>
    <property type="project" value="UniProtKB-KW"/>
</dbReference>